<evidence type="ECO:0000313" key="3">
    <source>
        <dbReference type="Proteomes" id="UP001497392"/>
    </source>
</evidence>
<sequence length="89" mass="9565">MSSPPVAETVGTAAKRPICPTSPGQVDLPNTVGHGVLPASLADRAHLRDKTGETDSRLSLLLRRNPIKTRRQCQFTRSRTRPGDFGSAS</sequence>
<accession>A0ABP1G6X3</accession>
<organism evidence="2 3">
    <name type="scientific">Coccomyxa viridis</name>
    <dbReference type="NCBI Taxonomy" id="1274662"/>
    <lineage>
        <taxon>Eukaryota</taxon>
        <taxon>Viridiplantae</taxon>
        <taxon>Chlorophyta</taxon>
        <taxon>core chlorophytes</taxon>
        <taxon>Trebouxiophyceae</taxon>
        <taxon>Trebouxiophyceae incertae sedis</taxon>
        <taxon>Coccomyxaceae</taxon>
        <taxon>Coccomyxa</taxon>
    </lineage>
</organism>
<proteinExistence type="predicted"/>
<evidence type="ECO:0000313" key="2">
    <source>
        <dbReference type="EMBL" id="CAL5225542.1"/>
    </source>
</evidence>
<dbReference type="Proteomes" id="UP001497392">
    <property type="component" value="Unassembled WGS sequence"/>
</dbReference>
<keyword evidence="3" id="KW-1185">Reference proteome</keyword>
<feature type="region of interest" description="Disordered" evidence="1">
    <location>
        <begin position="1"/>
        <end position="31"/>
    </location>
</feature>
<feature type="region of interest" description="Disordered" evidence="1">
    <location>
        <begin position="70"/>
        <end position="89"/>
    </location>
</feature>
<evidence type="ECO:0000256" key="1">
    <source>
        <dbReference type="SAM" id="MobiDB-lite"/>
    </source>
</evidence>
<gene>
    <name evidence="2" type="primary">g8375</name>
    <name evidence="2" type="ORF">VP750_LOCUS7201</name>
</gene>
<name>A0ABP1G6X3_9CHLO</name>
<reference evidence="2 3" key="1">
    <citation type="submission" date="2024-06" db="EMBL/GenBank/DDBJ databases">
        <authorList>
            <person name="Kraege A."/>
            <person name="Thomma B."/>
        </authorList>
    </citation>
    <scope>NUCLEOTIDE SEQUENCE [LARGE SCALE GENOMIC DNA]</scope>
</reference>
<protein>
    <submittedName>
        <fullName evidence="2">G8375 protein</fullName>
    </submittedName>
</protein>
<dbReference type="EMBL" id="CAXHTA020000012">
    <property type="protein sequence ID" value="CAL5225542.1"/>
    <property type="molecule type" value="Genomic_DNA"/>
</dbReference>
<comment type="caution">
    <text evidence="2">The sequence shown here is derived from an EMBL/GenBank/DDBJ whole genome shotgun (WGS) entry which is preliminary data.</text>
</comment>